<organism evidence="1 2">
    <name type="scientific">Nocardioides piscis</name>
    <dbReference type="NCBI Taxonomy" id="2714938"/>
    <lineage>
        <taxon>Bacteria</taxon>
        <taxon>Bacillati</taxon>
        <taxon>Actinomycetota</taxon>
        <taxon>Actinomycetes</taxon>
        <taxon>Propionibacteriales</taxon>
        <taxon>Nocardioidaceae</taxon>
        <taxon>Nocardioides</taxon>
    </lineage>
</organism>
<evidence type="ECO:0000313" key="1">
    <source>
        <dbReference type="EMBL" id="QIK75652.1"/>
    </source>
</evidence>
<dbReference type="EMBL" id="CP049866">
    <property type="protein sequence ID" value="QIK75652.1"/>
    <property type="molecule type" value="Genomic_DNA"/>
</dbReference>
<sequence length="84" mass="9033">MTTGTGQRPQHLKEVDRMENNTWHTTAVAPNFGMPAFGPAFRAAQTAAYGTPAGINQLGTADVCVDVRVKRAHRGSSAWRPPIS</sequence>
<gene>
    <name evidence="1" type="ORF">G7071_09545</name>
</gene>
<name>A0A6G7YFQ7_9ACTN</name>
<dbReference type="KEGG" id="npi:G7071_09545"/>
<accession>A0A6G7YFQ7</accession>
<proteinExistence type="predicted"/>
<protein>
    <submittedName>
        <fullName evidence="1">Uncharacterized protein</fullName>
    </submittedName>
</protein>
<keyword evidence="2" id="KW-1185">Reference proteome</keyword>
<dbReference type="RefSeq" id="WP_166317897.1">
    <property type="nucleotide sequence ID" value="NZ_CP049866.1"/>
</dbReference>
<dbReference type="AlphaFoldDB" id="A0A6G7YFQ7"/>
<dbReference type="Proteomes" id="UP000502035">
    <property type="component" value="Chromosome"/>
</dbReference>
<reference evidence="1 2" key="1">
    <citation type="submission" date="2020-03" db="EMBL/GenBank/DDBJ databases">
        <title>Nocardioides sp. nov., isolated from fish.</title>
        <authorList>
            <person name="Hyun D.-W."/>
            <person name="Bae J.-W."/>
        </authorList>
    </citation>
    <scope>NUCLEOTIDE SEQUENCE [LARGE SCALE GENOMIC DNA]</scope>
    <source>
        <strain evidence="1 2">HDW12A</strain>
    </source>
</reference>
<evidence type="ECO:0000313" key="2">
    <source>
        <dbReference type="Proteomes" id="UP000502035"/>
    </source>
</evidence>